<name>A0A9N8K688_9PEZI</name>
<reference evidence="2" key="1">
    <citation type="submission" date="2020-06" db="EMBL/GenBank/DDBJ databases">
        <authorList>
            <person name="Onetto C."/>
        </authorList>
    </citation>
    <scope>NUCLEOTIDE SEQUENCE</scope>
</reference>
<dbReference type="EMBL" id="CAIJEO010000008">
    <property type="protein sequence ID" value="CAD0097363.1"/>
    <property type="molecule type" value="Genomic_DNA"/>
</dbReference>
<feature type="region of interest" description="Disordered" evidence="1">
    <location>
        <begin position="1"/>
        <end position="22"/>
    </location>
</feature>
<sequence length="246" mass="28145">MSSDPSVTVRADSGEPPAKRQKTFDYGVDTHWEEGYSGEHFKTVAVVNATRFYRATKDRFRASQASMTHDGTEVMDADMTAVLKACDGDDADEDHWIHLLFQVIEFWLRNDLDQSVHDQMVDCSIDGLRAEKNQGSDIAHAITTANKTVHELPSDRIPMLRIGSNIVDILACLSLYHNRQSLGPWYLHDRFDEEDLGSDIDDEAYRYLLAGWGDASKYPQDPLKDEFDQHCRYHLHGDEETCYKRK</sequence>
<evidence type="ECO:0000313" key="2">
    <source>
        <dbReference type="EMBL" id="CAD0097363.1"/>
    </source>
</evidence>
<dbReference type="OrthoDB" id="3820719at2759"/>
<comment type="caution">
    <text evidence="2">The sequence shown here is derived from an EMBL/GenBank/DDBJ whole genome shotgun (WGS) entry which is preliminary data.</text>
</comment>
<keyword evidence="3" id="KW-1185">Reference proteome</keyword>
<dbReference type="Proteomes" id="UP000714618">
    <property type="component" value="Unassembled WGS sequence"/>
</dbReference>
<dbReference type="AlphaFoldDB" id="A0A9N8K688"/>
<proteinExistence type="predicted"/>
<gene>
    <name evidence="2" type="ORF">AWRI4233_LOCUS6187</name>
</gene>
<organism evidence="2 3">
    <name type="scientific">Aureobasidium mustum</name>
    <dbReference type="NCBI Taxonomy" id="2773714"/>
    <lineage>
        <taxon>Eukaryota</taxon>
        <taxon>Fungi</taxon>
        <taxon>Dikarya</taxon>
        <taxon>Ascomycota</taxon>
        <taxon>Pezizomycotina</taxon>
        <taxon>Dothideomycetes</taxon>
        <taxon>Dothideomycetidae</taxon>
        <taxon>Dothideales</taxon>
        <taxon>Saccotheciaceae</taxon>
        <taxon>Aureobasidium</taxon>
    </lineage>
</organism>
<protein>
    <submittedName>
        <fullName evidence="2">Uncharacterized protein</fullName>
    </submittedName>
</protein>
<evidence type="ECO:0000256" key="1">
    <source>
        <dbReference type="SAM" id="MobiDB-lite"/>
    </source>
</evidence>
<accession>A0A9N8K688</accession>
<evidence type="ECO:0000313" key="3">
    <source>
        <dbReference type="Proteomes" id="UP000714618"/>
    </source>
</evidence>